<accession>R4YSI5</accession>
<dbReference type="InterPro" id="IPR027417">
    <property type="entry name" value="P-loop_NTPase"/>
</dbReference>
<dbReference type="GO" id="GO:0016887">
    <property type="term" value="F:ATP hydrolysis activity"/>
    <property type="evidence" value="ECO:0007669"/>
    <property type="project" value="InterPro"/>
</dbReference>
<dbReference type="InterPro" id="IPR052026">
    <property type="entry name" value="ExeA_AAA_ATPase_DNA-bind"/>
</dbReference>
<dbReference type="AlphaFoldDB" id="R4YSI5"/>
<dbReference type="OrthoDB" id="9780149at2"/>
<gene>
    <name evidence="2" type="ORF">OLEAN_C20770</name>
</gene>
<dbReference type="Pfam" id="PF13401">
    <property type="entry name" value="AAA_22"/>
    <property type="match status" value="1"/>
</dbReference>
<dbReference type="PANTHER" id="PTHR35894:SF1">
    <property type="entry name" value="PHOSPHORIBULOKINASE _ URIDINE KINASE FAMILY"/>
    <property type="match status" value="1"/>
</dbReference>
<dbReference type="SMART" id="SM00382">
    <property type="entry name" value="AAA"/>
    <property type="match status" value="1"/>
</dbReference>
<sequence>MYLDYFGLSRLPFSIAPDPELLYLSPSHHEALAHLNYALTAHGGLICLTGEVGMGKTTLCRAFIDQVPAHVDIAYIFNPMLSAPELLQAICSELEIPCDHQPGEGPLTNKQLIDRLYQSLIERYARGRKVICIIDEAQSMPAPLLEQIRLLTNLETNRDKLLTLILVGQPELQDILSQHSTRQLDQRITARFHLPSMNQKQLKPYLQHRLKQAGSEKELFSKRAISAIWTGARGIPRLINSIADRALLGAYATNQSKVSKVIALQAIKEVVGQPKRKTVIGLTAKGLKGLGLFGLTAVVVMLLVFGQQKTAWVNGLNLDELWGMNPYQKLAEVNGLDVEASDLSSCNDIKENSEFACLPLDWPLAELKKLQQYIAIFEDGNWRVVTADQLTFKPLRSFILWQPVENFGKSVKPGESHSLITWIRNVLTDESASLEWQIIAPEGAPEHDFQSYYDPILAQKVSSFQQSAGLKADRIIGLKTLLALQAKSQGILMSDGEG</sequence>
<dbReference type="EMBL" id="FO203512">
    <property type="protein sequence ID" value="CCK76253.1"/>
    <property type="molecule type" value="Genomic_DNA"/>
</dbReference>
<dbReference type="PATRIC" id="fig|698738.3.peg.2150"/>
<reference evidence="2 3" key="1">
    <citation type="journal article" date="2013" name="Nat. Commun.">
        <title>Genome sequence and functional genomic analysis of the oil-degrading bacterium Oleispira antarctica.</title>
        <authorList>
            <person name="Kube M."/>
            <person name="Chernikova T.N."/>
            <person name="Al-Ramahi Y."/>
            <person name="Beloqui A."/>
            <person name="Lopez-Cortez N."/>
            <person name="Guazzaroni M.E."/>
            <person name="Heipieper H.J."/>
            <person name="Klages S."/>
            <person name="Kotsyurbenko O.R."/>
            <person name="Langer I."/>
            <person name="Nechitaylo T.Y."/>
            <person name="Lunsdorf H."/>
            <person name="Fernandez M."/>
            <person name="Juarez S."/>
            <person name="Ciordia S."/>
            <person name="Singer A."/>
            <person name="Kagan O."/>
            <person name="Egorova O."/>
            <person name="Petit P.A."/>
            <person name="Stogios P."/>
            <person name="Kim Y."/>
            <person name="Tchigvintsev A."/>
            <person name="Flick R."/>
            <person name="Denaro R."/>
            <person name="Genovese M."/>
            <person name="Albar J.P."/>
            <person name="Reva O.N."/>
            <person name="Martinez-Gomariz M."/>
            <person name="Tran H."/>
            <person name="Ferrer M."/>
            <person name="Savchenko A."/>
            <person name="Yakunin A.F."/>
            <person name="Yakimov M.M."/>
            <person name="Golyshina O.V."/>
            <person name="Reinhardt R."/>
            <person name="Golyshin P.N."/>
        </authorList>
    </citation>
    <scope>NUCLEOTIDE SEQUENCE [LARGE SCALE GENOMIC DNA]</scope>
</reference>
<organism evidence="2 3">
    <name type="scientific">Oleispira antarctica RB-8</name>
    <dbReference type="NCBI Taxonomy" id="698738"/>
    <lineage>
        <taxon>Bacteria</taxon>
        <taxon>Pseudomonadati</taxon>
        <taxon>Pseudomonadota</taxon>
        <taxon>Gammaproteobacteria</taxon>
        <taxon>Oceanospirillales</taxon>
        <taxon>Oceanospirillaceae</taxon>
        <taxon>Oleispira</taxon>
    </lineage>
</organism>
<dbReference type="Proteomes" id="UP000032749">
    <property type="component" value="Chromosome"/>
</dbReference>
<dbReference type="SUPFAM" id="SSF52540">
    <property type="entry name" value="P-loop containing nucleoside triphosphate hydrolases"/>
    <property type="match status" value="1"/>
</dbReference>
<dbReference type="InterPro" id="IPR036365">
    <property type="entry name" value="PGBD-like_sf"/>
</dbReference>
<dbReference type="InterPro" id="IPR003593">
    <property type="entry name" value="AAA+_ATPase"/>
</dbReference>
<evidence type="ECO:0000313" key="3">
    <source>
        <dbReference type="Proteomes" id="UP000032749"/>
    </source>
</evidence>
<dbReference type="Gene3D" id="3.40.50.300">
    <property type="entry name" value="P-loop containing nucleotide triphosphate hydrolases"/>
    <property type="match status" value="1"/>
</dbReference>
<feature type="domain" description="AAA+ ATPase" evidence="1">
    <location>
        <begin position="42"/>
        <end position="198"/>
    </location>
</feature>
<dbReference type="PANTHER" id="PTHR35894">
    <property type="entry name" value="GENERAL SECRETION PATHWAY PROTEIN A-RELATED"/>
    <property type="match status" value="1"/>
</dbReference>
<dbReference type="SUPFAM" id="SSF47090">
    <property type="entry name" value="PGBD-like"/>
    <property type="match status" value="1"/>
</dbReference>
<dbReference type="HOGENOM" id="CLU_024125_2_1_6"/>
<name>R4YSI5_OLEAN</name>
<evidence type="ECO:0000313" key="2">
    <source>
        <dbReference type="EMBL" id="CCK76253.1"/>
    </source>
</evidence>
<dbReference type="CDD" id="cd00009">
    <property type="entry name" value="AAA"/>
    <property type="match status" value="1"/>
</dbReference>
<dbReference type="InterPro" id="IPR036366">
    <property type="entry name" value="PGBDSf"/>
</dbReference>
<evidence type="ECO:0000259" key="1">
    <source>
        <dbReference type="SMART" id="SM00382"/>
    </source>
</evidence>
<dbReference type="KEGG" id="oai:OLEAN_C20770"/>
<keyword evidence="3" id="KW-1185">Reference proteome</keyword>
<protein>
    <submittedName>
        <fullName evidence="2">Peptidoglycan-binding domain 1 protein</fullName>
    </submittedName>
</protein>
<dbReference type="InterPro" id="IPR049945">
    <property type="entry name" value="AAA_22"/>
</dbReference>
<dbReference type="Gene3D" id="1.10.101.10">
    <property type="entry name" value="PGBD-like superfamily/PGBD"/>
    <property type="match status" value="1"/>
</dbReference>
<dbReference type="STRING" id="698738.OLEAN_C20770"/>
<proteinExistence type="predicted"/>